<dbReference type="EMBL" id="WHPF01000010">
    <property type="protein sequence ID" value="NNV56759.1"/>
    <property type="molecule type" value="Genomic_DNA"/>
</dbReference>
<keyword evidence="4" id="KW-1185">Reference proteome</keyword>
<dbReference type="PANTHER" id="PTHR42754:SF1">
    <property type="entry name" value="LIPOPROTEIN"/>
    <property type="match status" value="1"/>
</dbReference>
<reference evidence="3" key="1">
    <citation type="submission" date="2019-10" db="EMBL/GenBank/DDBJ databases">
        <title>Draft genome sequence of Panacibacter sp. KCS-6.</title>
        <authorList>
            <person name="Yim K.J."/>
        </authorList>
    </citation>
    <scope>NUCLEOTIDE SEQUENCE</scope>
    <source>
        <strain evidence="3">KCS-6</strain>
    </source>
</reference>
<protein>
    <submittedName>
        <fullName evidence="3">T9SS type A sorting domain-containing protein</fullName>
    </submittedName>
</protein>
<proteinExistence type="predicted"/>
<accession>A0A8J8FI40</accession>
<evidence type="ECO:0000313" key="3">
    <source>
        <dbReference type="EMBL" id="NNV56759.1"/>
    </source>
</evidence>
<organism evidence="3 4">
    <name type="scientific">Limnovirga soli</name>
    <dbReference type="NCBI Taxonomy" id="2656915"/>
    <lineage>
        <taxon>Bacteria</taxon>
        <taxon>Pseudomonadati</taxon>
        <taxon>Bacteroidota</taxon>
        <taxon>Chitinophagia</taxon>
        <taxon>Chitinophagales</taxon>
        <taxon>Chitinophagaceae</taxon>
        <taxon>Limnovirga</taxon>
    </lineage>
</organism>
<dbReference type="RefSeq" id="WP_171608697.1">
    <property type="nucleotide sequence ID" value="NZ_WHPF01000010.1"/>
</dbReference>
<comment type="caution">
    <text evidence="3">The sequence shown here is derived from an EMBL/GenBank/DDBJ whole genome shotgun (WGS) entry which is preliminary data.</text>
</comment>
<evidence type="ECO:0000259" key="2">
    <source>
        <dbReference type="Pfam" id="PF18962"/>
    </source>
</evidence>
<evidence type="ECO:0000256" key="1">
    <source>
        <dbReference type="SAM" id="SignalP"/>
    </source>
</evidence>
<feature type="chain" id="PRO_5035230012" evidence="1">
    <location>
        <begin position="22"/>
        <end position="560"/>
    </location>
</feature>
<keyword evidence="1" id="KW-0732">Signal</keyword>
<dbReference type="Pfam" id="PF18962">
    <property type="entry name" value="Por_Secre_tail"/>
    <property type="match status" value="1"/>
</dbReference>
<evidence type="ECO:0000313" key="4">
    <source>
        <dbReference type="Proteomes" id="UP000598971"/>
    </source>
</evidence>
<dbReference type="NCBIfam" id="TIGR04183">
    <property type="entry name" value="Por_Secre_tail"/>
    <property type="match status" value="1"/>
</dbReference>
<feature type="signal peptide" evidence="1">
    <location>
        <begin position="1"/>
        <end position="21"/>
    </location>
</feature>
<dbReference type="PANTHER" id="PTHR42754">
    <property type="entry name" value="ENDOGLUCANASE"/>
    <property type="match status" value="1"/>
</dbReference>
<dbReference type="Proteomes" id="UP000598971">
    <property type="component" value="Unassembled WGS sequence"/>
</dbReference>
<gene>
    <name evidence="3" type="ORF">GD597_14905</name>
</gene>
<dbReference type="InterPro" id="IPR026444">
    <property type="entry name" value="Secre_tail"/>
</dbReference>
<feature type="domain" description="Secretion system C-terminal sorting" evidence="2">
    <location>
        <begin position="487"/>
        <end position="558"/>
    </location>
</feature>
<sequence length="560" mass="60665">MNIKSLLLIIALTATSGILFAQNAPRIVWQKTFGGAGNDSLVAILPTNDGGFIMSGHSNSNAFGDKTQNSYNNTLDYWVIKTNSKGKIQWSRTLGGTGIDNDPVVIQTGDGGFLVGGTSISMLSGDKTEDAINGSNDYWVVKLDKNGVTQWNNTIGSIQRESLNALAQASDGTYRIAGNSWSNFPGDDKRDANRGSSLWPDYWVVKLDKKGKVVWDHCYGGGNEDYLTCLKPTKDSGYIMGGYSYSPAEYEKTDSFIGSNDYWIVKMDKDGNKTFDKTLGGDLSDYQTDVQETFDGGYILGGYSNSNATFNKTGIFKGWMDYWIVKTAADGSVQWDKTMGGTLGDYLSTVQQTKDSSYIIGGTSSSPTSATKNSPNKGLEDYWIVKLNKNGQKLWDTTYGGSGSDRLGAIKEISTGEYIAGGTSNTSRNGDKTTGTVGNTGLNDFWIIRLSETPLLKPAAKSTENIQQITSNATPIEMSKLSMQANPNPTKGPVNISYSSTEKSNISFMVYDAKGALVITKTLAAGKGNFTIDISNQQTGIYYVVMNAKNNSVTRKIIKE</sequence>
<dbReference type="AlphaFoldDB" id="A0A8J8FI40"/>
<name>A0A8J8FI40_9BACT</name>